<keyword evidence="9" id="KW-1185">Reference proteome</keyword>
<evidence type="ECO:0000256" key="3">
    <source>
        <dbReference type="ARBA" id="ARBA00022448"/>
    </source>
</evidence>
<dbReference type="PANTHER" id="PTHR28280:SF1">
    <property type="entry name" value="SHUTTLING PRE-60S FACTOR ECM1"/>
    <property type="match status" value="1"/>
</dbReference>
<evidence type="ECO:0000256" key="5">
    <source>
        <dbReference type="ARBA" id="ARBA00022517"/>
    </source>
</evidence>
<reference evidence="8" key="1">
    <citation type="journal article" date="2020" name="Stud. Mycol.">
        <title>101 Dothideomycetes genomes: a test case for predicting lifestyles and emergence of pathogens.</title>
        <authorList>
            <person name="Haridas S."/>
            <person name="Albert R."/>
            <person name="Binder M."/>
            <person name="Bloem J."/>
            <person name="Labutti K."/>
            <person name="Salamov A."/>
            <person name="Andreopoulos B."/>
            <person name="Baker S."/>
            <person name="Barry K."/>
            <person name="Bills G."/>
            <person name="Bluhm B."/>
            <person name="Cannon C."/>
            <person name="Castanera R."/>
            <person name="Culley D."/>
            <person name="Daum C."/>
            <person name="Ezra D."/>
            <person name="Gonzalez J."/>
            <person name="Henrissat B."/>
            <person name="Kuo A."/>
            <person name="Liang C."/>
            <person name="Lipzen A."/>
            <person name="Lutzoni F."/>
            <person name="Magnuson J."/>
            <person name="Mondo S."/>
            <person name="Nolan M."/>
            <person name="Ohm R."/>
            <person name="Pangilinan J."/>
            <person name="Park H.-J."/>
            <person name="Ramirez L."/>
            <person name="Alfaro M."/>
            <person name="Sun H."/>
            <person name="Tritt A."/>
            <person name="Yoshinaga Y."/>
            <person name="Zwiers L.-H."/>
            <person name="Turgeon B."/>
            <person name="Goodwin S."/>
            <person name="Spatafora J."/>
            <person name="Crous P."/>
            <person name="Grigoriev I."/>
        </authorList>
    </citation>
    <scope>NUCLEOTIDE SEQUENCE</scope>
    <source>
        <strain evidence="8">CBS 101060</strain>
    </source>
</reference>
<dbReference type="PANTHER" id="PTHR28280">
    <property type="entry name" value="SHUTTLING PRE-60S FACTOR ECM1"/>
    <property type="match status" value="1"/>
</dbReference>
<accession>A0A9P4VS27</accession>
<dbReference type="GO" id="GO:0000055">
    <property type="term" value="P:ribosomal large subunit export from nucleus"/>
    <property type="evidence" value="ECO:0007669"/>
    <property type="project" value="TreeGrafter"/>
</dbReference>
<evidence type="ECO:0000256" key="4">
    <source>
        <dbReference type="ARBA" id="ARBA00022490"/>
    </source>
</evidence>
<feature type="compositionally biased region" description="Basic residues" evidence="7">
    <location>
        <begin position="57"/>
        <end position="73"/>
    </location>
</feature>
<feature type="region of interest" description="Disordered" evidence="7">
    <location>
        <begin position="1"/>
        <end position="76"/>
    </location>
</feature>
<protein>
    <recommendedName>
        <fullName evidence="10">Ribosome biogenesis protein Alb1</fullName>
    </recommendedName>
</protein>
<evidence type="ECO:0000256" key="7">
    <source>
        <dbReference type="SAM" id="MobiDB-lite"/>
    </source>
</evidence>
<proteinExistence type="predicted"/>
<dbReference type="GO" id="GO:0030687">
    <property type="term" value="C:preribosome, large subunit precursor"/>
    <property type="evidence" value="ECO:0007669"/>
    <property type="project" value="TreeGrafter"/>
</dbReference>
<evidence type="ECO:0000256" key="1">
    <source>
        <dbReference type="ARBA" id="ARBA00004123"/>
    </source>
</evidence>
<evidence type="ECO:0000313" key="9">
    <source>
        <dbReference type="Proteomes" id="UP000799429"/>
    </source>
</evidence>
<dbReference type="GO" id="GO:0005737">
    <property type="term" value="C:cytoplasm"/>
    <property type="evidence" value="ECO:0007669"/>
    <property type="project" value="UniProtKB-SubCell"/>
</dbReference>
<dbReference type="InterPro" id="IPR053278">
    <property type="entry name" value="Pre-60S_factor_ECM1"/>
</dbReference>
<name>A0A9P4VS27_9PEZI</name>
<dbReference type="EMBL" id="MU006097">
    <property type="protein sequence ID" value="KAF2838124.1"/>
    <property type="molecule type" value="Genomic_DNA"/>
</dbReference>
<evidence type="ECO:0000313" key="8">
    <source>
        <dbReference type="EMBL" id="KAF2838124.1"/>
    </source>
</evidence>
<comment type="subcellular location">
    <subcellularLocation>
        <location evidence="2">Cytoplasm</location>
    </subcellularLocation>
    <subcellularLocation>
        <location evidence="1">Nucleus</location>
    </subcellularLocation>
</comment>
<dbReference type="Proteomes" id="UP000799429">
    <property type="component" value="Unassembled WGS sequence"/>
</dbReference>
<feature type="compositionally biased region" description="Basic and acidic residues" evidence="7">
    <location>
        <begin position="153"/>
        <end position="180"/>
    </location>
</feature>
<keyword evidence="5" id="KW-0690">Ribosome biogenesis</keyword>
<dbReference type="AlphaFoldDB" id="A0A9P4VS27"/>
<keyword evidence="3" id="KW-0813">Transport</keyword>
<evidence type="ECO:0008006" key="10">
    <source>
        <dbReference type="Google" id="ProtNLM"/>
    </source>
</evidence>
<dbReference type="InterPro" id="IPR022784">
    <property type="entry name" value="Ribosome_bgen_Alb1"/>
</dbReference>
<keyword evidence="6" id="KW-0539">Nucleus</keyword>
<dbReference type="OrthoDB" id="5304887at2759"/>
<dbReference type="Pfam" id="PF09135">
    <property type="entry name" value="Alb1"/>
    <property type="match status" value="1"/>
</dbReference>
<evidence type="ECO:0000256" key="6">
    <source>
        <dbReference type="ARBA" id="ARBA00023242"/>
    </source>
</evidence>
<keyword evidence="4" id="KW-0963">Cytoplasm</keyword>
<dbReference type="GO" id="GO:0005730">
    <property type="term" value="C:nucleolus"/>
    <property type="evidence" value="ECO:0007669"/>
    <property type="project" value="TreeGrafter"/>
</dbReference>
<sequence>MAKTAKPKNKNPSLHSRAARRASSPSLNTDKSLKNIPLPANTKQTFTLNKAHNASIPKRKKQKQLTRQQRLRREKGIERAEVIGERLEVKREKSGKREKRVKERSREWEVVNGKGGGAATIEFGELGTRGEEGEMEVEDEWEDEREEAEGDVDIVKDGENLVDEKKLVDRQENAENKEPLKEDEEDVIL</sequence>
<gene>
    <name evidence="8" type="ORF">M501DRAFT_1004970</name>
</gene>
<feature type="compositionally biased region" description="Polar residues" evidence="7">
    <location>
        <begin position="41"/>
        <end position="52"/>
    </location>
</feature>
<feature type="region of interest" description="Disordered" evidence="7">
    <location>
        <begin position="126"/>
        <end position="189"/>
    </location>
</feature>
<feature type="compositionally biased region" description="Acidic residues" evidence="7">
    <location>
        <begin position="133"/>
        <end position="152"/>
    </location>
</feature>
<comment type="caution">
    <text evidence="8">The sequence shown here is derived from an EMBL/GenBank/DDBJ whole genome shotgun (WGS) entry which is preliminary data.</text>
</comment>
<evidence type="ECO:0000256" key="2">
    <source>
        <dbReference type="ARBA" id="ARBA00004496"/>
    </source>
</evidence>
<organism evidence="8 9">
    <name type="scientific">Patellaria atrata CBS 101060</name>
    <dbReference type="NCBI Taxonomy" id="1346257"/>
    <lineage>
        <taxon>Eukaryota</taxon>
        <taxon>Fungi</taxon>
        <taxon>Dikarya</taxon>
        <taxon>Ascomycota</taxon>
        <taxon>Pezizomycotina</taxon>
        <taxon>Dothideomycetes</taxon>
        <taxon>Dothideomycetes incertae sedis</taxon>
        <taxon>Patellariales</taxon>
        <taxon>Patellariaceae</taxon>
        <taxon>Patellaria</taxon>
    </lineage>
</organism>